<dbReference type="AlphaFoldDB" id="A0A2S8SW25"/>
<dbReference type="InParanoid" id="A0A2S8SW25"/>
<dbReference type="Proteomes" id="UP000237684">
    <property type="component" value="Unassembled WGS sequence"/>
</dbReference>
<proteinExistence type="predicted"/>
<gene>
    <name evidence="1" type="ORF">B1R32_1028</name>
</gene>
<organism evidence="1 2">
    <name type="scientific">Abditibacterium utsteinense</name>
    <dbReference type="NCBI Taxonomy" id="1960156"/>
    <lineage>
        <taxon>Bacteria</taxon>
        <taxon>Pseudomonadati</taxon>
        <taxon>Abditibacteriota</taxon>
        <taxon>Abditibacteriia</taxon>
        <taxon>Abditibacteriales</taxon>
        <taxon>Abditibacteriaceae</taxon>
        <taxon>Abditibacterium</taxon>
    </lineage>
</organism>
<dbReference type="EMBL" id="NIGF01000002">
    <property type="protein sequence ID" value="PQV65001.1"/>
    <property type="molecule type" value="Genomic_DNA"/>
</dbReference>
<sequence length="83" mass="9585">MQSPSPNLNPTMRKLPAEERLKHGVIVLLKKEDYEDLKRFSELQNTSHAAWTRKLVLKGLARARKLEQAEKEAVLARQPKPKK</sequence>
<comment type="caution">
    <text evidence="1">The sequence shown here is derived from an EMBL/GenBank/DDBJ whole genome shotgun (WGS) entry which is preliminary data.</text>
</comment>
<keyword evidence="2" id="KW-1185">Reference proteome</keyword>
<name>A0A2S8SW25_9BACT</name>
<protein>
    <submittedName>
        <fullName evidence="1">Uncharacterized protein</fullName>
    </submittedName>
</protein>
<accession>A0A2S8SW25</accession>
<reference evidence="1 2" key="1">
    <citation type="journal article" date="2018" name="Syst. Appl. Microbiol.">
        <title>Abditibacterium utsteinense sp. nov., the first cultivated member of candidate phylum FBP, isolated from ice-free Antarctic soil samples.</title>
        <authorList>
            <person name="Tahon G."/>
            <person name="Tytgat B."/>
            <person name="Lebbe L."/>
            <person name="Carlier A."/>
            <person name="Willems A."/>
        </authorList>
    </citation>
    <scope>NUCLEOTIDE SEQUENCE [LARGE SCALE GENOMIC DNA]</scope>
    <source>
        <strain evidence="1 2">LMG 29911</strain>
    </source>
</reference>
<evidence type="ECO:0000313" key="2">
    <source>
        <dbReference type="Proteomes" id="UP000237684"/>
    </source>
</evidence>
<evidence type="ECO:0000313" key="1">
    <source>
        <dbReference type="EMBL" id="PQV65001.1"/>
    </source>
</evidence>